<dbReference type="Pfam" id="PF04235">
    <property type="entry name" value="DUF418"/>
    <property type="match status" value="1"/>
</dbReference>
<proteinExistence type="predicted"/>
<evidence type="ECO:0000313" key="4">
    <source>
        <dbReference type="EMBL" id="NNG41264.1"/>
    </source>
</evidence>
<feature type="transmembrane region" description="Helical" evidence="1">
    <location>
        <begin position="54"/>
        <end position="75"/>
    </location>
</feature>
<sequence>MSAASRSDAPSPTRDLGLDAARGIAIVAMVVAHAVPWFVAPQPLRAIIGQVNDLASPLFALVMGVSAGLVARRVVAARAPRWPTVAQFAVRAVLLVVIGELLGKINIWIAVVLQPLGLTALIGAFVMFLRVRYVAVLAVVLWLLQLLNTYPGNEPNDASWRHPAHWLHVYVLSDSHYRVTGLLPVFLLGLILGRVGHCRPRVLRATLALGVAAAAAWVIGRALGWSTYPGRFVDNTHDLALSAIVFALVGMATAAAPRAGTVIRALIRTLLRPVATIGTVALSLYALQFVLIKLLVQHPVGWLPYGWKPAVVFIVTCLLIAWLWARLIGTGPVEWVVNLLSGRRLVRRLGQRAAG</sequence>
<dbReference type="Proteomes" id="UP000557772">
    <property type="component" value="Unassembled WGS sequence"/>
</dbReference>
<accession>A0A849AKB0</accession>
<protein>
    <submittedName>
        <fullName evidence="4">DUF1624 domain-containing protein</fullName>
    </submittedName>
</protein>
<dbReference type="AlphaFoldDB" id="A0A849AKB0"/>
<keyword evidence="5" id="KW-1185">Reference proteome</keyword>
<evidence type="ECO:0000259" key="3">
    <source>
        <dbReference type="Pfam" id="PF07786"/>
    </source>
</evidence>
<feature type="domain" description="DUF418" evidence="2">
    <location>
        <begin position="201"/>
        <end position="337"/>
    </location>
</feature>
<keyword evidence="1" id="KW-1133">Transmembrane helix</keyword>
<dbReference type="EMBL" id="JABENB010000003">
    <property type="protein sequence ID" value="NNG41264.1"/>
    <property type="molecule type" value="Genomic_DNA"/>
</dbReference>
<feature type="domain" description="Heparan-alpha-glucosaminide N-acetyltransferase catalytic" evidence="3">
    <location>
        <begin position="16"/>
        <end position="199"/>
    </location>
</feature>
<evidence type="ECO:0000313" key="5">
    <source>
        <dbReference type="Proteomes" id="UP000557772"/>
    </source>
</evidence>
<evidence type="ECO:0000259" key="2">
    <source>
        <dbReference type="Pfam" id="PF04235"/>
    </source>
</evidence>
<reference evidence="4 5" key="1">
    <citation type="submission" date="2020-05" db="EMBL/GenBank/DDBJ databases">
        <title>Flexivirga sp. ID2601S isolated from air conditioner.</title>
        <authorList>
            <person name="Kim D.H."/>
        </authorList>
    </citation>
    <scope>NUCLEOTIDE SEQUENCE [LARGE SCALE GENOMIC DNA]</scope>
    <source>
        <strain evidence="4 5">ID2601S</strain>
    </source>
</reference>
<feature type="transmembrane region" description="Helical" evidence="1">
    <location>
        <begin position="269"/>
        <end position="287"/>
    </location>
</feature>
<keyword evidence="1" id="KW-0472">Membrane</keyword>
<dbReference type="InterPro" id="IPR007349">
    <property type="entry name" value="DUF418"/>
</dbReference>
<dbReference type="InterPro" id="IPR012429">
    <property type="entry name" value="HGSNAT_cat"/>
</dbReference>
<keyword evidence="1" id="KW-0812">Transmembrane</keyword>
<feature type="transmembrane region" description="Helical" evidence="1">
    <location>
        <begin position="239"/>
        <end position="257"/>
    </location>
</feature>
<feature type="transmembrane region" description="Helical" evidence="1">
    <location>
        <begin position="202"/>
        <end position="219"/>
    </location>
</feature>
<feature type="transmembrane region" description="Helical" evidence="1">
    <location>
        <begin position="20"/>
        <end position="39"/>
    </location>
</feature>
<feature type="transmembrane region" description="Helical" evidence="1">
    <location>
        <begin position="307"/>
        <end position="325"/>
    </location>
</feature>
<dbReference type="Pfam" id="PF07786">
    <property type="entry name" value="HGSNAT_cat"/>
    <property type="match status" value="1"/>
</dbReference>
<evidence type="ECO:0000256" key="1">
    <source>
        <dbReference type="SAM" id="Phobius"/>
    </source>
</evidence>
<dbReference type="RefSeq" id="WP_171158414.1">
    <property type="nucleotide sequence ID" value="NZ_JABENB010000003.1"/>
</dbReference>
<name>A0A849AKB0_9MICO</name>
<comment type="caution">
    <text evidence="4">The sequence shown here is derived from an EMBL/GenBank/DDBJ whole genome shotgun (WGS) entry which is preliminary data.</text>
</comment>
<organism evidence="4 5">
    <name type="scientific">Flexivirga aerilata</name>
    <dbReference type="NCBI Taxonomy" id="1656889"/>
    <lineage>
        <taxon>Bacteria</taxon>
        <taxon>Bacillati</taxon>
        <taxon>Actinomycetota</taxon>
        <taxon>Actinomycetes</taxon>
        <taxon>Micrococcales</taxon>
        <taxon>Dermacoccaceae</taxon>
        <taxon>Flexivirga</taxon>
    </lineage>
</organism>
<gene>
    <name evidence="4" type="ORF">HJ588_18555</name>
</gene>